<reference evidence="5 6" key="1">
    <citation type="submission" date="2018-12" db="EMBL/GenBank/DDBJ databases">
        <title>A novel vanA-carrying plasmid in a clinical isolate of Enterococcus avium.</title>
        <authorList>
            <person name="Bernasconi O.J."/>
            <person name="Luzzaro F."/>
            <person name="Endimiani A."/>
        </authorList>
    </citation>
    <scope>NUCLEOTIDE SEQUENCE [LARGE SCALE GENOMIC DNA]</scope>
    <source>
        <strain evidence="5 6">LC0559/18</strain>
    </source>
</reference>
<dbReference type="PANTHER" id="PTHR30511">
    <property type="entry name" value="ALANINE RACEMASE"/>
    <property type="match status" value="1"/>
</dbReference>
<dbReference type="NCBIfam" id="NF040742">
    <property type="entry name" value="racem_Orr"/>
    <property type="match status" value="1"/>
</dbReference>
<evidence type="ECO:0000313" key="5">
    <source>
        <dbReference type="EMBL" id="RVU92530.1"/>
    </source>
</evidence>
<keyword evidence="3" id="KW-0413">Isomerase</keyword>
<evidence type="ECO:0000256" key="2">
    <source>
        <dbReference type="ARBA" id="ARBA00022898"/>
    </source>
</evidence>
<dbReference type="AlphaFoldDB" id="A0A2N8PTR1"/>
<dbReference type="GO" id="GO:0005829">
    <property type="term" value="C:cytosol"/>
    <property type="evidence" value="ECO:0007669"/>
    <property type="project" value="TreeGrafter"/>
</dbReference>
<keyword evidence="2" id="KW-0663">Pyridoxal phosphate</keyword>
<dbReference type="Gene3D" id="3.20.20.10">
    <property type="entry name" value="Alanine racemase"/>
    <property type="match status" value="1"/>
</dbReference>
<proteinExistence type="predicted"/>
<dbReference type="PANTHER" id="PTHR30511:SF3">
    <property type="entry name" value="LYSINE RACEMASE"/>
    <property type="match status" value="1"/>
</dbReference>
<feature type="domain" description="Alanine racemase N-terminal" evidence="4">
    <location>
        <begin position="8"/>
        <end position="223"/>
    </location>
</feature>
<dbReference type="GO" id="GO:0008784">
    <property type="term" value="F:alanine racemase activity"/>
    <property type="evidence" value="ECO:0007669"/>
    <property type="project" value="TreeGrafter"/>
</dbReference>
<evidence type="ECO:0000259" key="4">
    <source>
        <dbReference type="Pfam" id="PF01168"/>
    </source>
</evidence>
<organism evidence="5 6">
    <name type="scientific">Enterococcus avium</name>
    <name type="common">Streptococcus avium</name>
    <dbReference type="NCBI Taxonomy" id="33945"/>
    <lineage>
        <taxon>Bacteria</taxon>
        <taxon>Bacillati</taxon>
        <taxon>Bacillota</taxon>
        <taxon>Bacilli</taxon>
        <taxon>Lactobacillales</taxon>
        <taxon>Enterococcaceae</taxon>
        <taxon>Enterococcus</taxon>
    </lineage>
</organism>
<evidence type="ECO:0000256" key="3">
    <source>
        <dbReference type="ARBA" id="ARBA00023235"/>
    </source>
</evidence>
<dbReference type="Pfam" id="PF01168">
    <property type="entry name" value="Ala_racemase_N"/>
    <property type="match status" value="1"/>
</dbReference>
<protein>
    <submittedName>
        <fullName evidence="5">Alanine/ornithine racemase family PLP-dependent enzyme</fullName>
    </submittedName>
</protein>
<evidence type="ECO:0000313" key="6">
    <source>
        <dbReference type="Proteomes" id="UP000288388"/>
    </source>
</evidence>
<dbReference type="RefSeq" id="WP_049218859.1">
    <property type="nucleotide sequence ID" value="NZ_JBDMGC010000019.1"/>
</dbReference>
<dbReference type="SUPFAM" id="SSF51419">
    <property type="entry name" value="PLP-binding barrel"/>
    <property type="match status" value="1"/>
</dbReference>
<dbReference type="InterPro" id="IPR000821">
    <property type="entry name" value="Ala_racemase"/>
</dbReference>
<dbReference type="CDD" id="cd06815">
    <property type="entry name" value="PLPDE_III_AR_like_1"/>
    <property type="match status" value="1"/>
</dbReference>
<dbReference type="InterPro" id="IPR001608">
    <property type="entry name" value="Ala_racemase_N"/>
</dbReference>
<gene>
    <name evidence="5" type="ORF">EK398_18610</name>
</gene>
<evidence type="ECO:0000256" key="1">
    <source>
        <dbReference type="ARBA" id="ARBA00001933"/>
    </source>
</evidence>
<sequence length="358" mass="40516">MKNPRIVVDRTKLRENISFIVAKLKEHDLTITAVTKVFNAHSKIIALYEEFTDIIYFGDSRIENLMSYSHSKKQKILIRIPMISEVPEVIQYADISFNSELKTIQLLDCEAQKQKKLHKIVLMVDLGDLREGFFEKEELFDCIREVMKLKNIQIYGLAVNLTCYGAIIPSSKNLGNLVAIQEEIKERFDLSLQMISGGNSSSLYLLDSPEDQLPSGINNLRIGESFVLGRETAYGADYQVMHQDVFTLVTEIVEVKQKPSYPIGEIGVDAFGKKPHYVDKGKMLRGIVAIGQQDIALDDITPKDSQIEILGASSDHLLLDLTQSEREYQVGDEIEFSVSYGSVLSTFTSKYIKKEFIN</sequence>
<accession>A0A2N8PTR1</accession>
<name>A0A2N8PTR1_ENTAV</name>
<dbReference type="InterPro" id="IPR029066">
    <property type="entry name" value="PLP-binding_barrel"/>
</dbReference>
<comment type="cofactor">
    <cofactor evidence="1">
        <name>pyridoxal 5'-phosphate</name>
        <dbReference type="ChEBI" id="CHEBI:597326"/>
    </cofactor>
</comment>
<dbReference type="GO" id="GO:0030170">
    <property type="term" value="F:pyridoxal phosphate binding"/>
    <property type="evidence" value="ECO:0007669"/>
    <property type="project" value="TreeGrafter"/>
</dbReference>
<comment type="caution">
    <text evidence="5">The sequence shown here is derived from an EMBL/GenBank/DDBJ whole genome shotgun (WGS) entry which is preliminary data.</text>
</comment>
<dbReference type="Proteomes" id="UP000288388">
    <property type="component" value="Unassembled WGS sequence"/>
</dbReference>
<dbReference type="EMBL" id="RYZS01000002">
    <property type="protein sequence ID" value="RVU92530.1"/>
    <property type="molecule type" value="Genomic_DNA"/>
</dbReference>